<name>A0AAV4G0U0_9GAST</name>
<accession>A0AAV4G0U0</accession>
<proteinExistence type="predicted"/>
<protein>
    <submittedName>
        <fullName evidence="1">Uncharacterized protein</fullName>
    </submittedName>
</protein>
<gene>
    <name evidence="1" type="ORF">ElyMa_002270200</name>
</gene>
<sequence length="89" mass="10145">MWSTHLWPLPDDTAKLARLGGERAVIWRELCIDVERALTLTLFLQLVIVLVLVLDHRVEPTHPDSMYCLWSALGFVFLLDTEGSNALEL</sequence>
<dbReference type="Proteomes" id="UP000762676">
    <property type="component" value="Unassembled WGS sequence"/>
</dbReference>
<evidence type="ECO:0000313" key="1">
    <source>
        <dbReference type="EMBL" id="GFR78721.1"/>
    </source>
</evidence>
<reference evidence="1 2" key="1">
    <citation type="journal article" date="2021" name="Elife">
        <title>Chloroplast acquisition without the gene transfer in kleptoplastic sea slugs, Plakobranchus ocellatus.</title>
        <authorList>
            <person name="Maeda T."/>
            <person name="Takahashi S."/>
            <person name="Yoshida T."/>
            <person name="Shimamura S."/>
            <person name="Takaki Y."/>
            <person name="Nagai Y."/>
            <person name="Toyoda A."/>
            <person name="Suzuki Y."/>
            <person name="Arimoto A."/>
            <person name="Ishii H."/>
            <person name="Satoh N."/>
            <person name="Nishiyama T."/>
            <person name="Hasebe M."/>
            <person name="Maruyama T."/>
            <person name="Minagawa J."/>
            <person name="Obokata J."/>
            <person name="Shigenobu S."/>
        </authorList>
    </citation>
    <scope>NUCLEOTIDE SEQUENCE [LARGE SCALE GENOMIC DNA]</scope>
</reference>
<comment type="caution">
    <text evidence="1">The sequence shown here is derived from an EMBL/GenBank/DDBJ whole genome shotgun (WGS) entry which is preliminary data.</text>
</comment>
<organism evidence="1 2">
    <name type="scientific">Elysia marginata</name>
    <dbReference type="NCBI Taxonomy" id="1093978"/>
    <lineage>
        <taxon>Eukaryota</taxon>
        <taxon>Metazoa</taxon>
        <taxon>Spiralia</taxon>
        <taxon>Lophotrochozoa</taxon>
        <taxon>Mollusca</taxon>
        <taxon>Gastropoda</taxon>
        <taxon>Heterobranchia</taxon>
        <taxon>Euthyneura</taxon>
        <taxon>Panpulmonata</taxon>
        <taxon>Sacoglossa</taxon>
        <taxon>Placobranchoidea</taxon>
        <taxon>Plakobranchidae</taxon>
        <taxon>Elysia</taxon>
    </lineage>
</organism>
<evidence type="ECO:0000313" key="2">
    <source>
        <dbReference type="Proteomes" id="UP000762676"/>
    </source>
</evidence>
<keyword evidence="2" id="KW-1185">Reference proteome</keyword>
<dbReference type="EMBL" id="BMAT01004710">
    <property type="protein sequence ID" value="GFR78721.1"/>
    <property type="molecule type" value="Genomic_DNA"/>
</dbReference>
<dbReference type="AlphaFoldDB" id="A0AAV4G0U0"/>